<gene>
    <name evidence="6" type="primary">LRRC51</name>
</gene>
<protein>
    <recommendedName>
        <fullName evidence="2">Leucine-rich repeat-containing protein 51</fullName>
    </recommendedName>
</protein>
<proteinExistence type="predicted"/>
<keyword evidence="7" id="KW-1185">Reference proteome</keyword>
<keyword evidence="3" id="KW-0963">Cytoplasm</keyword>
<evidence type="ECO:0000256" key="4">
    <source>
        <dbReference type="ARBA" id="ARBA00022614"/>
    </source>
</evidence>
<dbReference type="PANTHER" id="PTHR46545">
    <property type="entry name" value="LEUCINE-RICH REPEAT-CONTAINING PROTEIN 51"/>
    <property type="match status" value="1"/>
</dbReference>
<evidence type="ECO:0000313" key="6">
    <source>
        <dbReference type="Ensembl" id="ENSCPRP00005024180.1"/>
    </source>
</evidence>
<keyword evidence="5" id="KW-0677">Repeat</keyword>
<evidence type="ECO:0000256" key="3">
    <source>
        <dbReference type="ARBA" id="ARBA00022490"/>
    </source>
</evidence>
<evidence type="ECO:0000256" key="5">
    <source>
        <dbReference type="ARBA" id="ARBA00022737"/>
    </source>
</evidence>
<name>A0A7M4FH01_CROPO</name>
<dbReference type="Gene3D" id="3.80.10.10">
    <property type="entry name" value="Ribonuclease Inhibitor"/>
    <property type="match status" value="1"/>
</dbReference>
<dbReference type="SUPFAM" id="SSF52058">
    <property type="entry name" value="L domain-like"/>
    <property type="match status" value="1"/>
</dbReference>
<comment type="subcellular location">
    <subcellularLocation>
        <location evidence="1">Cytoplasm</location>
    </subcellularLocation>
</comment>
<keyword evidence="4" id="KW-0433">Leucine-rich repeat</keyword>
<evidence type="ECO:0000256" key="2">
    <source>
        <dbReference type="ARBA" id="ARBA00014223"/>
    </source>
</evidence>
<dbReference type="GeneTree" id="ENSGT00510000047925"/>
<evidence type="ECO:0000256" key="1">
    <source>
        <dbReference type="ARBA" id="ARBA00004496"/>
    </source>
</evidence>
<dbReference type="Proteomes" id="UP000594220">
    <property type="component" value="Unplaced"/>
</dbReference>
<dbReference type="InterPro" id="IPR032675">
    <property type="entry name" value="LRR_dom_sf"/>
</dbReference>
<dbReference type="PANTHER" id="PTHR46545:SF1">
    <property type="entry name" value="LEUCINE-RICH REPEAT-CONTAINING PROTEIN 51"/>
    <property type="match status" value="1"/>
</dbReference>
<dbReference type="PROSITE" id="PS51450">
    <property type="entry name" value="LRR"/>
    <property type="match status" value="1"/>
</dbReference>
<organism evidence="6 7">
    <name type="scientific">Crocodylus porosus</name>
    <name type="common">Saltwater crocodile</name>
    <name type="synonym">Estuarine crocodile</name>
    <dbReference type="NCBI Taxonomy" id="8502"/>
    <lineage>
        <taxon>Eukaryota</taxon>
        <taxon>Metazoa</taxon>
        <taxon>Chordata</taxon>
        <taxon>Craniata</taxon>
        <taxon>Vertebrata</taxon>
        <taxon>Euteleostomi</taxon>
        <taxon>Archelosauria</taxon>
        <taxon>Archosauria</taxon>
        <taxon>Crocodylia</taxon>
        <taxon>Longirostres</taxon>
        <taxon>Crocodylidae</taxon>
        <taxon>Crocodylus</taxon>
    </lineage>
</organism>
<reference evidence="6" key="2">
    <citation type="submission" date="2025-09" db="UniProtKB">
        <authorList>
            <consortium name="Ensembl"/>
        </authorList>
    </citation>
    <scope>IDENTIFICATION</scope>
</reference>
<dbReference type="AlphaFoldDB" id="A0A7M4FH01"/>
<reference evidence="6" key="1">
    <citation type="submission" date="2025-08" db="UniProtKB">
        <authorList>
            <consortium name="Ensembl"/>
        </authorList>
    </citation>
    <scope>IDENTIFICATION</scope>
</reference>
<dbReference type="Ensembl" id="ENSCPRT00005028229.1">
    <property type="protein sequence ID" value="ENSCPRP00005024180.1"/>
    <property type="gene ID" value="ENSCPRG00005016794.1"/>
</dbReference>
<dbReference type="OMA" id="LWHQSNS"/>
<dbReference type="InterPro" id="IPR001611">
    <property type="entry name" value="Leu-rich_rpt"/>
</dbReference>
<accession>A0A7M4FH01</accession>
<evidence type="ECO:0000313" key="7">
    <source>
        <dbReference type="Proteomes" id="UP000594220"/>
    </source>
</evidence>
<dbReference type="GO" id="GO:0005737">
    <property type="term" value="C:cytoplasm"/>
    <property type="evidence" value="ECO:0007669"/>
    <property type="project" value="UniProtKB-SubCell"/>
</dbReference>
<sequence>MAGTRSWRWNSCSPSLRAPPLDFSFRGISFLQDLQTEEPRAGPRAIPCSARGRMLTRAVRLNNNTLNELMDLGPTLELLLENPEELAWLDLSFNDLPTIDPILTTYRNLHCLQLHGNSIQGLGEVDKLAVLPHLRSLTLHGNPIEEEKGYRYPGMRLSPGNRSACPSPGHGGAGARGWGEVRGHPCRLLLPCMQPHREGVGVTALPRCPCQAGGGHRRCLSRPLSCGITGPGLELAKN</sequence>